<evidence type="ECO:0000259" key="1">
    <source>
        <dbReference type="PROSITE" id="PS51819"/>
    </source>
</evidence>
<organism evidence="2 3">
    <name type="scientific">Shewanella electrodiphila</name>
    <dbReference type="NCBI Taxonomy" id="934143"/>
    <lineage>
        <taxon>Bacteria</taxon>
        <taxon>Pseudomonadati</taxon>
        <taxon>Pseudomonadota</taxon>
        <taxon>Gammaproteobacteria</taxon>
        <taxon>Alteromonadales</taxon>
        <taxon>Shewanellaceae</taxon>
        <taxon>Shewanella</taxon>
    </lineage>
</organism>
<keyword evidence="3" id="KW-1185">Reference proteome</keyword>
<evidence type="ECO:0000313" key="3">
    <source>
        <dbReference type="Proteomes" id="UP001202134"/>
    </source>
</evidence>
<dbReference type="Pfam" id="PF00903">
    <property type="entry name" value="Glyoxalase"/>
    <property type="match status" value="2"/>
</dbReference>
<proteinExistence type="predicted"/>
<dbReference type="PANTHER" id="PTHR33993">
    <property type="entry name" value="GLYOXALASE-RELATED"/>
    <property type="match status" value="1"/>
</dbReference>
<name>A0ABT0KTE0_9GAMM</name>
<gene>
    <name evidence="2" type="ORF">L2737_17605</name>
</gene>
<protein>
    <submittedName>
        <fullName evidence="2">VOC family protein</fullName>
    </submittedName>
</protein>
<dbReference type="InterPro" id="IPR004360">
    <property type="entry name" value="Glyas_Fos-R_dOase_dom"/>
</dbReference>
<dbReference type="SUPFAM" id="SSF54593">
    <property type="entry name" value="Glyoxalase/Bleomycin resistance protein/Dihydroxybiphenyl dioxygenase"/>
    <property type="match status" value="2"/>
</dbReference>
<dbReference type="CDD" id="cd07247">
    <property type="entry name" value="SgaA_N_like"/>
    <property type="match status" value="2"/>
</dbReference>
<accession>A0ABT0KTE0</accession>
<dbReference type="Gene3D" id="3.10.180.10">
    <property type="entry name" value="2,3-Dihydroxybiphenyl 1,2-Dioxygenase, domain 1"/>
    <property type="match status" value="2"/>
</dbReference>
<dbReference type="InterPro" id="IPR029068">
    <property type="entry name" value="Glyas_Bleomycin-R_OHBP_Dase"/>
</dbReference>
<evidence type="ECO:0000313" key="2">
    <source>
        <dbReference type="EMBL" id="MCL1047118.1"/>
    </source>
</evidence>
<comment type="caution">
    <text evidence="2">The sequence shown here is derived from an EMBL/GenBank/DDBJ whole genome shotgun (WGS) entry which is preliminary data.</text>
</comment>
<feature type="domain" description="VOC" evidence="1">
    <location>
        <begin position="10"/>
        <end position="125"/>
    </location>
</feature>
<reference evidence="2 3" key="1">
    <citation type="submission" date="2022-01" db="EMBL/GenBank/DDBJ databases">
        <title>Whole genome-based taxonomy of the Shewanellaceae.</title>
        <authorList>
            <person name="Martin-Rodriguez A.J."/>
        </authorList>
    </citation>
    <scope>NUCLEOTIDE SEQUENCE [LARGE SCALE GENOMIC DNA]</scope>
    <source>
        <strain evidence="2 3">DSM 24955</strain>
    </source>
</reference>
<feature type="domain" description="VOC" evidence="1">
    <location>
        <begin position="139"/>
        <end position="257"/>
    </location>
</feature>
<dbReference type="InterPro" id="IPR052164">
    <property type="entry name" value="Anthracycline_SecMetBiosynth"/>
</dbReference>
<dbReference type="Proteomes" id="UP001202134">
    <property type="component" value="Unassembled WGS sequence"/>
</dbReference>
<dbReference type="RefSeq" id="WP_229370828.1">
    <property type="nucleotide sequence ID" value="NZ_JAKIKU010000011.1"/>
</dbReference>
<dbReference type="EMBL" id="JAKIKU010000011">
    <property type="protein sequence ID" value="MCL1047118.1"/>
    <property type="molecule type" value="Genomic_DNA"/>
</dbReference>
<dbReference type="InterPro" id="IPR037523">
    <property type="entry name" value="VOC_core"/>
</dbReference>
<dbReference type="PROSITE" id="PS51819">
    <property type="entry name" value="VOC"/>
    <property type="match status" value="2"/>
</dbReference>
<sequence>MKVSKYAQGQPCWVELASHDWFSAKSFYQNLFQWHADDMPMPEGHYTMLQIEGDDIGAMYQMPKEMASQPTHWELYFAVDNVDETVKLIKHAGGEIIAGPHEVGDSGRMAVCHDPEGARFSIWQAIEHVGIKRSFEPNTLCWVEYMCRNAGLSKNFYCQVLGFDTETVDMSEVGVAEYTQWMVAQQAIGGMMEMTEEFGDMPPHWMLYFSVEDCDAMAAKADELGGKICVPPTDIPDVGRFAVIDDPQGGTFSIIKLSLPDC</sequence>
<dbReference type="PANTHER" id="PTHR33993:SF14">
    <property type="entry name" value="GB|AAF24581.1"/>
    <property type="match status" value="1"/>
</dbReference>